<dbReference type="PROSITE" id="PS00108">
    <property type="entry name" value="PROTEIN_KINASE_ST"/>
    <property type="match status" value="1"/>
</dbReference>
<dbReference type="InterPro" id="IPR008271">
    <property type="entry name" value="Ser/Thr_kinase_AS"/>
</dbReference>
<evidence type="ECO:0000256" key="1">
    <source>
        <dbReference type="ARBA" id="ARBA00006485"/>
    </source>
</evidence>
<dbReference type="InterPro" id="IPR050108">
    <property type="entry name" value="CDK"/>
</dbReference>
<dbReference type="PROSITE" id="PS50011">
    <property type="entry name" value="PROTEIN_KINASE_DOM"/>
    <property type="match status" value="1"/>
</dbReference>
<evidence type="ECO:0000259" key="11">
    <source>
        <dbReference type="PROSITE" id="PS50011"/>
    </source>
</evidence>
<protein>
    <recommendedName>
        <fullName evidence="2">cyclin-dependent kinase</fullName>
        <ecNumber evidence="2">2.7.11.22</ecNumber>
    </recommendedName>
</protein>
<evidence type="ECO:0000313" key="13">
    <source>
        <dbReference type="Proteomes" id="UP001480595"/>
    </source>
</evidence>
<keyword evidence="4" id="KW-0808">Transferase</keyword>
<evidence type="ECO:0000256" key="10">
    <source>
        <dbReference type="SAM" id="MobiDB-lite"/>
    </source>
</evidence>
<comment type="caution">
    <text evidence="12">The sequence shown here is derived from an EMBL/GenBank/DDBJ whole genome shotgun (WGS) entry which is preliminary data.</text>
</comment>
<dbReference type="PANTHER" id="PTHR24056:SF107">
    <property type="entry name" value="CYCLIN-DEPENDENT KINASE 11A-RELATED"/>
    <property type="match status" value="1"/>
</dbReference>
<evidence type="ECO:0000256" key="2">
    <source>
        <dbReference type="ARBA" id="ARBA00012425"/>
    </source>
</evidence>
<dbReference type="InterPro" id="IPR000719">
    <property type="entry name" value="Prot_kinase_dom"/>
</dbReference>
<keyword evidence="13" id="KW-1185">Reference proteome</keyword>
<dbReference type="Gene3D" id="1.10.510.10">
    <property type="entry name" value="Transferase(Phosphotransferase) domain 1"/>
    <property type="match status" value="1"/>
</dbReference>
<dbReference type="GeneID" id="92088112"/>
<feature type="region of interest" description="Disordered" evidence="10">
    <location>
        <begin position="1"/>
        <end position="111"/>
    </location>
</feature>
<proteinExistence type="inferred from homology"/>
<keyword evidence="3" id="KW-0723">Serine/threonine-protein kinase</keyword>
<keyword evidence="7" id="KW-0067">ATP-binding</keyword>
<evidence type="ECO:0000256" key="7">
    <source>
        <dbReference type="ARBA" id="ARBA00022840"/>
    </source>
</evidence>
<organism evidence="12 13">
    <name type="scientific">Apiospora phragmitis</name>
    <dbReference type="NCBI Taxonomy" id="2905665"/>
    <lineage>
        <taxon>Eukaryota</taxon>
        <taxon>Fungi</taxon>
        <taxon>Dikarya</taxon>
        <taxon>Ascomycota</taxon>
        <taxon>Pezizomycotina</taxon>
        <taxon>Sordariomycetes</taxon>
        <taxon>Xylariomycetidae</taxon>
        <taxon>Amphisphaeriales</taxon>
        <taxon>Apiosporaceae</taxon>
        <taxon>Apiospora</taxon>
    </lineage>
</organism>
<dbReference type="Pfam" id="PF00069">
    <property type="entry name" value="Pkinase"/>
    <property type="match status" value="1"/>
</dbReference>
<name>A0ABR1W2K0_9PEZI</name>
<dbReference type="RefSeq" id="XP_066719327.1">
    <property type="nucleotide sequence ID" value="XM_066855049.1"/>
</dbReference>
<accession>A0ABR1W2K0</accession>
<feature type="compositionally biased region" description="Low complexity" evidence="10">
    <location>
        <begin position="50"/>
        <end position="64"/>
    </location>
</feature>
<feature type="domain" description="Protein kinase" evidence="11">
    <location>
        <begin position="125"/>
        <end position="439"/>
    </location>
</feature>
<dbReference type="PANTHER" id="PTHR24056">
    <property type="entry name" value="CELL DIVISION PROTEIN KINASE"/>
    <property type="match status" value="1"/>
</dbReference>
<evidence type="ECO:0000256" key="8">
    <source>
        <dbReference type="ARBA" id="ARBA00047811"/>
    </source>
</evidence>
<dbReference type="InterPro" id="IPR011009">
    <property type="entry name" value="Kinase-like_dom_sf"/>
</dbReference>
<dbReference type="Proteomes" id="UP001480595">
    <property type="component" value="Unassembled WGS sequence"/>
</dbReference>
<comment type="catalytic activity">
    <reaction evidence="9">
        <text>L-seryl-[protein] + ATP = O-phospho-L-seryl-[protein] + ADP + H(+)</text>
        <dbReference type="Rhea" id="RHEA:17989"/>
        <dbReference type="Rhea" id="RHEA-COMP:9863"/>
        <dbReference type="Rhea" id="RHEA-COMP:11604"/>
        <dbReference type="ChEBI" id="CHEBI:15378"/>
        <dbReference type="ChEBI" id="CHEBI:29999"/>
        <dbReference type="ChEBI" id="CHEBI:30616"/>
        <dbReference type="ChEBI" id="CHEBI:83421"/>
        <dbReference type="ChEBI" id="CHEBI:456216"/>
        <dbReference type="EC" id="2.7.11.22"/>
    </reaction>
</comment>
<dbReference type="Gene3D" id="3.30.200.20">
    <property type="entry name" value="Phosphorylase Kinase, domain 1"/>
    <property type="match status" value="1"/>
</dbReference>
<dbReference type="SMART" id="SM00220">
    <property type="entry name" value="S_TKc"/>
    <property type="match status" value="1"/>
</dbReference>
<dbReference type="SUPFAM" id="SSF56112">
    <property type="entry name" value="Protein kinase-like (PK-like)"/>
    <property type="match status" value="1"/>
</dbReference>
<feature type="compositionally biased region" description="Basic and acidic residues" evidence="10">
    <location>
        <begin position="78"/>
        <end position="97"/>
    </location>
</feature>
<evidence type="ECO:0000256" key="9">
    <source>
        <dbReference type="ARBA" id="ARBA00048367"/>
    </source>
</evidence>
<reference evidence="12 13" key="1">
    <citation type="submission" date="2023-01" db="EMBL/GenBank/DDBJ databases">
        <title>Analysis of 21 Apiospora genomes using comparative genomics revels a genus with tremendous synthesis potential of carbohydrate active enzymes and secondary metabolites.</title>
        <authorList>
            <person name="Sorensen T."/>
        </authorList>
    </citation>
    <scope>NUCLEOTIDE SEQUENCE [LARGE SCALE GENOMIC DNA]</scope>
    <source>
        <strain evidence="12 13">CBS 135458</strain>
    </source>
</reference>
<evidence type="ECO:0000256" key="6">
    <source>
        <dbReference type="ARBA" id="ARBA00022777"/>
    </source>
</evidence>
<gene>
    <name evidence="12" type="ORF">PG994_003640</name>
</gene>
<sequence>MASKSRWADTEEDAELEAKLKREKEEKKRLKAEKARKAAEEEQKRIASKAQQAAAAEQQAQQEQGRLLNEPPTKRRRLTPDRDDDRTTEKGKGKDDGSSSTGESSAKLLRFEAPTWKPTASVENYDKLNDIEEGTYGWVARARDLRTGKVVALKRLKLDEATGGGIATTATTSRVGLPETGLREIQILKDCSHRNIVGLHEVVINDAAATHPNRKEPIEAVFLVLEFVEHDLKSILEDMAEPFLASEVKTLLRQLGEGVAYLHAHWILHRDLKTSNLLLNNRGQLKIADFGMARYVGDPAPPKLTQLVVTLWYRAPELLLGAPTYDAAVDLWSVGCIFGELLAREPLLQGRNEVDALSKIFELCGVPTEETWPDFRRLPNARSLRLPSAANAPAAVTASMIRAKFPLLTAAGCQLLNSLLSLDPRNRPSAADMLRHEYFTQDPKPKHEAMFPTFPSKAGQERRRRKETPNAPGRGQKAPASVDFSGIFAGREREERGGGFSLRMI</sequence>
<feature type="region of interest" description="Disordered" evidence="10">
    <location>
        <begin position="441"/>
        <end position="505"/>
    </location>
</feature>
<evidence type="ECO:0000256" key="4">
    <source>
        <dbReference type="ARBA" id="ARBA00022679"/>
    </source>
</evidence>
<keyword evidence="6" id="KW-0418">Kinase</keyword>
<dbReference type="EMBL" id="JAQQWL010000004">
    <property type="protein sequence ID" value="KAK8076368.1"/>
    <property type="molecule type" value="Genomic_DNA"/>
</dbReference>
<comment type="catalytic activity">
    <reaction evidence="8">
        <text>L-threonyl-[protein] + ATP = O-phospho-L-threonyl-[protein] + ADP + H(+)</text>
        <dbReference type="Rhea" id="RHEA:46608"/>
        <dbReference type="Rhea" id="RHEA-COMP:11060"/>
        <dbReference type="Rhea" id="RHEA-COMP:11605"/>
        <dbReference type="ChEBI" id="CHEBI:15378"/>
        <dbReference type="ChEBI" id="CHEBI:30013"/>
        <dbReference type="ChEBI" id="CHEBI:30616"/>
        <dbReference type="ChEBI" id="CHEBI:61977"/>
        <dbReference type="ChEBI" id="CHEBI:456216"/>
        <dbReference type="EC" id="2.7.11.22"/>
    </reaction>
</comment>
<evidence type="ECO:0000256" key="3">
    <source>
        <dbReference type="ARBA" id="ARBA00022527"/>
    </source>
</evidence>
<evidence type="ECO:0000313" key="12">
    <source>
        <dbReference type="EMBL" id="KAK8076368.1"/>
    </source>
</evidence>
<dbReference type="EC" id="2.7.11.22" evidence="2"/>
<keyword evidence="5" id="KW-0547">Nucleotide-binding</keyword>
<comment type="similarity">
    <text evidence="1">Belongs to the protein kinase superfamily. CMGC Ser/Thr protein kinase family. CDC2/CDKX subfamily.</text>
</comment>
<evidence type="ECO:0000256" key="5">
    <source>
        <dbReference type="ARBA" id="ARBA00022741"/>
    </source>
</evidence>
<feature type="compositionally biased region" description="Basic and acidic residues" evidence="10">
    <location>
        <begin position="16"/>
        <end position="45"/>
    </location>
</feature>